<reference evidence="2 3" key="1">
    <citation type="submission" date="2019-05" db="EMBL/GenBank/DDBJ databases">
        <title>Dyadobacter AR-3-8 sp. nov., isolated from arctic soil.</title>
        <authorList>
            <person name="Chaudhary D.K."/>
        </authorList>
    </citation>
    <scope>NUCLEOTIDE SEQUENCE [LARGE SCALE GENOMIC DNA]</scope>
    <source>
        <strain evidence="2 3">AR-3-8</strain>
    </source>
</reference>
<evidence type="ECO:0000259" key="1">
    <source>
        <dbReference type="PROSITE" id="PS51704"/>
    </source>
</evidence>
<dbReference type="Pfam" id="PF03009">
    <property type="entry name" value="GDPD"/>
    <property type="match status" value="1"/>
</dbReference>
<sequence>MKNIKKTVCAALGILALLTWSCKDKDQTPIAPTPVTTKVIAHRGAWLRTGAPQNSLASLNAAIKLGVYASEFDVQMSADSVLFVSAADSITLGSKDPKGNKMLIEQAPFDSLAKIKLSNSELLPTIETYLGAGKVQATTRLILKIKPSRVSKQRSLQLARKAVSAVQAQGLQTIADYSSLDYDVCKLIRQLVPAAKVSYVGSDKTPEQIQADKISEVDYIADTYVNDIDLVKRAQGLKLTTNVWLVNSQNLMDYLIWKKLDYITTDEPELLLKIIKK</sequence>
<dbReference type="OrthoDB" id="384721at2"/>
<organism evidence="2 3">
    <name type="scientific">Dyadobacter frigoris</name>
    <dbReference type="NCBI Taxonomy" id="2576211"/>
    <lineage>
        <taxon>Bacteria</taxon>
        <taxon>Pseudomonadati</taxon>
        <taxon>Bacteroidota</taxon>
        <taxon>Cytophagia</taxon>
        <taxon>Cytophagales</taxon>
        <taxon>Spirosomataceae</taxon>
        <taxon>Dyadobacter</taxon>
    </lineage>
</organism>
<comment type="caution">
    <text evidence="2">The sequence shown here is derived from an EMBL/GenBank/DDBJ whole genome shotgun (WGS) entry which is preliminary data.</text>
</comment>
<proteinExistence type="predicted"/>
<gene>
    <name evidence="2" type="ORF">FDK13_09465</name>
</gene>
<dbReference type="InterPro" id="IPR030395">
    <property type="entry name" value="GP_PDE_dom"/>
</dbReference>
<dbReference type="GO" id="GO:0008081">
    <property type="term" value="F:phosphoric diester hydrolase activity"/>
    <property type="evidence" value="ECO:0007669"/>
    <property type="project" value="InterPro"/>
</dbReference>
<evidence type="ECO:0000313" key="2">
    <source>
        <dbReference type="EMBL" id="TKT92210.1"/>
    </source>
</evidence>
<dbReference type="PROSITE" id="PS51704">
    <property type="entry name" value="GP_PDE"/>
    <property type="match status" value="1"/>
</dbReference>
<dbReference type="PANTHER" id="PTHR46211">
    <property type="entry name" value="GLYCEROPHOSPHORYL DIESTER PHOSPHODIESTERASE"/>
    <property type="match status" value="1"/>
</dbReference>
<dbReference type="PANTHER" id="PTHR46211:SF1">
    <property type="entry name" value="GLYCEROPHOSPHODIESTER PHOSPHODIESTERASE, CYTOPLASMIC"/>
    <property type="match status" value="1"/>
</dbReference>
<name>A0A4U6D4I4_9BACT</name>
<dbReference type="RefSeq" id="WP_137339755.1">
    <property type="nucleotide sequence ID" value="NZ_BSQH01000007.1"/>
</dbReference>
<dbReference type="EMBL" id="SZVO01000004">
    <property type="protein sequence ID" value="TKT92210.1"/>
    <property type="molecule type" value="Genomic_DNA"/>
</dbReference>
<accession>A0A4U6D4I4</accession>
<dbReference type="GO" id="GO:0006629">
    <property type="term" value="P:lipid metabolic process"/>
    <property type="evidence" value="ECO:0007669"/>
    <property type="project" value="InterPro"/>
</dbReference>
<feature type="domain" description="GP-PDE" evidence="1">
    <location>
        <begin position="37"/>
        <end position="275"/>
    </location>
</feature>
<dbReference type="Proteomes" id="UP000304900">
    <property type="component" value="Unassembled WGS sequence"/>
</dbReference>
<keyword evidence="3" id="KW-1185">Reference proteome</keyword>
<dbReference type="SUPFAM" id="SSF51695">
    <property type="entry name" value="PLC-like phosphodiesterases"/>
    <property type="match status" value="1"/>
</dbReference>
<dbReference type="InterPro" id="IPR017946">
    <property type="entry name" value="PLC-like_Pdiesterase_TIM-brl"/>
</dbReference>
<protein>
    <submittedName>
        <fullName evidence="2">Glycerophosphodiester phosphodiesterase</fullName>
    </submittedName>
</protein>
<dbReference type="Gene3D" id="3.20.20.190">
    <property type="entry name" value="Phosphatidylinositol (PI) phosphodiesterase"/>
    <property type="match status" value="1"/>
</dbReference>
<evidence type="ECO:0000313" key="3">
    <source>
        <dbReference type="Proteomes" id="UP000304900"/>
    </source>
</evidence>
<dbReference type="AlphaFoldDB" id="A0A4U6D4I4"/>